<protein>
    <submittedName>
        <fullName evidence="4">Spore coat protein</fullName>
    </submittedName>
</protein>
<evidence type="ECO:0000313" key="5">
    <source>
        <dbReference type="Proteomes" id="UP000640786"/>
    </source>
</evidence>
<comment type="similarity">
    <text evidence="3">Belongs to the CotF family.</text>
</comment>
<evidence type="ECO:0000313" key="4">
    <source>
        <dbReference type="EMBL" id="MBD7945258.1"/>
    </source>
</evidence>
<dbReference type="Pfam" id="PF07875">
    <property type="entry name" value="Coat_F"/>
    <property type="match status" value="1"/>
</dbReference>
<keyword evidence="1" id="KW-0749">Sporulation</keyword>
<reference evidence="4 5" key="1">
    <citation type="submission" date="2020-08" db="EMBL/GenBank/DDBJ databases">
        <title>A Genomic Blueprint of the Chicken Gut Microbiome.</title>
        <authorList>
            <person name="Gilroy R."/>
            <person name="Ravi A."/>
            <person name="Getino M."/>
            <person name="Pursley I."/>
            <person name="Horton D.L."/>
            <person name="Alikhan N.-F."/>
            <person name="Baker D."/>
            <person name="Gharbi K."/>
            <person name="Hall N."/>
            <person name="Watson M."/>
            <person name="Adriaenssens E.M."/>
            <person name="Foster-Nyarko E."/>
            <person name="Jarju S."/>
            <person name="Secka A."/>
            <person name="Antonio M."/>
            <person name="Oren A."/>
            <person name="Chaudhuri R."/>
            <person name="La Ragione R.M."/>
            <person name="Hildebrand F."/>
            <person name="Pallen M.J."/>
        </authorList>
    </citation>
    <scope>NUCLEOTIDE SEQUENCE [LARGE SCALE GENOMIC DNA]</scope>
    <source>
        <strain evidence="4 5">Sa2BUA9</strain>
    </source>
</reference>
<dbReference type="InterPro" id="IPR012851">
    <property type="entry name" value="Spore_coat_CotF-like"/>
</dbReference>
<accession>A0ABR8RBT4</accession>
<comment type="caution">
    <text evidence="4">The sequence shown here is derived from an EMBL/GenBank/DDBJ whole genome shotgun (WGS) entry which is preliminary data.</text>
</comment>
<comment type="subcellular location">
    <subcellularLocation>
        <location evidence="2">Spore coat</location>
    </subcellularLocation>
</comment>
<dbReference type="PANTHER" id="PTHR39183">
    <property type="entry name" value="SPORE COAT PROTEIN F-LIKE PROTEIN YHCQ"/>
    <property type="match status" value="1"/>
</dbReference>
<dbReference type="PANTHER" id="PTHR39183:SF1">
    <property type="entry name" value="SPORE COAT PROTEIN F-LIKE PROTEIN YHCQ"/>
    <property type="match status" value="1"/>
</dbReference>
<organism evidence="4 5">
    <name type="scientific">Psychrobacillus faecigallinarum</name>
    <dbReference type="NCBI Taxonomy" id="2762235"/>
    <lineage>
        <taxon>Bacteria</taxon>
        <taxon>Bacillati</taxon>
        <taxon>Bacillota</taxon>
        <taxon>Bacilli</taxon>
        <taxon>Bacillales</taxon>
        <taxon>Bacillaceae</taxon>
        <taxon>Psychrobacillus</taxon>
    </lineage>
</organism>
<dbReference type="Gene3D" id="1.20.1260.10">
    <property type="match status" value="1"/>
</dbReference>
<sequence length="197" mass="22167">MNGQTVVPHFNHGAHELMDVHEVLSAAIGALNLKTILRPHVKDQELLNILDRQYSFALDEYNMLVECFKTGKDPSHRTSSYKMATENDFTYGLKPSSQPKKPMQSISEINDEMISGYLLGSAKAGAAGKVPAALESTNPVVRRVLQDSIPNCIEMAYELSIYQNKHGYYQVPRFDDQTMEQIFNNYGTAEGPMYKMQ</sequence>
<keyword evidence="5" id="KW-1185">Reference proteome</keyword>
<name>A0ABR8RBT4_9BACI</name>
<proteinExistence type="inferred from homology"/>
<evidence type="ECO:0000256" key="1">
    <source>
        <dbReference type="ARBA" id="ARBA00022969"/>
    </source>
</evidence>
<dbReference type="Proteomes" id="UP000640786">
    <property type="component" value="Unassembled WGS sequence"/>
</dbReference>
<dbReference type="InterPro" id="IPR012347">
    <property type="entry name" value="Ferritin-like"/>
</dbReference>
<evidence type="ECO:0000256" key="3">
    <source>
        <dbReference type="ARBA" id="ARBA00024344"/>
    </source>
</evidence>
<keyword evidence="4" id="KW-0946">Virion</keyword>
<keyword evidence="4" id="KW-0167">Capsid protein</keyword>
<dbReference type="EMBL" id="JACSQO010000007">
    <property type="protein sequence ID" value="MBD7945258.1"/>
    <property type="molecule type" value="Genomic_DNA"/>
</dbReference>
<gene>
    <name evidence="4" type="ORF">H9650_14120</name>
</gene>
<evidence type="ECO:0000256" key="2">
    <source>
        <dbReference type="ARBA" id="ARBA00024325"/>
    </source>
</evidence>